<keyword evidence="2" id="KW-1185">Reference proteome</keyword>
<name>A0AAV6W0F1_9ARAC</name>
<dbReference type="Proteomes" id="UP000827092">
    <property type="component" value="Unassembled WGS sequence"/>
</dbReference>
<reference evidence="1 2" key="1">
    <citation type="journal article" date="2022" name="Nat. Ecol. Evol.">
        <title>A masculinizing supergene underlies an exaggerated male reproductive morph in a spider.</title>
        <authorList>
            <person name="Hendrickx F."/>
            <person name="De Corte Z."/>
            <person name="Sonet G."/>
            <person name="Van Belleghem S.M."/>
            <person name="Kostlbacher S."/>
            <person name="Vangestel C."/>
        </authorList>
    </citation>
    <scope>NUCLEOTIDE SEQUENCE [LARGE SCALE GENOMIC DNA]</scope>
    <source>
        <strain evidence="1">W744_W776</strain>
    </source>
</reference>
<evidence type="ECO:0000313" key="2">
    <source>
        <dbReference type="Proteomes" id="UP000827092"/>
    </source>
</evidence>
<organism evidence="1 2">
    <name type="scientific">Oedothorax gibbosus</name>
    <dbReference type="NCBI Taxonomy" id="931172"/>
    <lineage>
        <taxon>Eukaryota</taxon>
        <taxon>Metazoa</taxon>
        <taxon>Ecdysozoa</taxon>
        <taxon>Arthropoda</taxon>
        <taxon>Chelicerata</taxon>
        <taxon>Arachnida</taxon>
        <taxon>Araneae</taxon>
        <taxon>Araneomorphae</taxon>
        <taxon>Entelegynae</taxon>
        <taxon>Araneoidea</taxon>
        <taxon>Linyphiidae</taxon>
        <taxon>Erigoninae</taxon>
        <taxon>Oedothorax</taxon>
    </lineage>
</organism>
<dbReference type="EMBL" id="JAFNEN010000004">
    <property type="protein sequence ID" value="KAG8201542.1"/>
    <property type="molecule type" value="Genomic_DNA"/>
</dbReference>
<dbReference type="AlphaFoldDB" id="A0AAV6W0F1"/>
<evidence type="ECO:0000313" key="1">
    <source>
        <dbReference type="EMBL" id="KAG8201542.1"/>
    </source>
</evidence>
<protein>
    <submittedName>
        <fullName evidence="1">Uncharacterized protein</fullName>
    </submittedName>
</protein>
<proteinExistence type="predicted"/>
<gene>
    <name evidence="1" type="ORF">JTE90_011217</name>
</gene>
<accession>A0AAV6W0F1</accession>
<sequence length="117" mass="13622">MDDGQKQVLQMNGVQGGRVWLCGSPRSDGRAERRFFLWIDPRPQYHRGYTHNINLPKMSPIFCTPDRKVCRTARYWPDPQLTAKSIDKLAPDLSSWHLGSLDRARLRILRAEIFVSR</sequence>
<comment type="caution">
    <text evidence="1">The sequence shown here is derived from an EMBL/GenBank/DDBJ whole genome shotgun (WGS) entry which is preliminary data.</text>
</comment>